<evidence type="ECO:0000256" key="1">
    <source>
        <dbReference type="SAM" id="Phobius"/>
    </source>
</evidence>
<organism evidence="2">
    <name type="scientific">Anopheles darlingi</name>
    <name type="common">Mosquito</name>
    <dbReference type="NCBI Taxonomy" id="43151"/>
    <lineage>
        <taxon>Eukaryota</taxon>
        <taxon>Metazoa</taxon>
        <taxon>Ecdysozoa</taxon>
        <taxon>Arthropoda</taxon>
        <taxon>Hexapoda</taxon>
        <taxon>Insecta</taxon>
        <taxon>Pterygota</taxon>
        <taxon>Neoptera</taxon>
        <taxon>Endopterygota</taxon>
        <taxon>Diptera</taxon>
        <taxon>Nematocera</taxon>
        <taxon>Culicoidea</taxon>
        <taxon>Culicidae</taxon>
        <taxon>Anophelinae</taxon>
        <taxon>Anopheles</taxon>
    </lineage>
</organism>
<evidence type="ECO:0000313" key="2">
    <source>
        <dbReference type="EMBL" id="MBW78620.1"/>
    </source>
</evidence>
<keyword evidence="1" id="KW-0812">Transmembrane</keyword>
<accession>A0A2M4DM28</accession>
<protein>
    <submittedName>
        <fullName evidence="2">Putative secreted protein</fullName>
    </submittedName>
</protein>
<feature type="transmembrane region" description="Helical" evidence="1">
    <location>
        <begin position="6"/>
        <end position="26"/>
    </location>
</feature>
<name>A0A2M4DM28_ANODA</name>
<proteinExistence type="predicted"/>
<keyword evidence="1" id="KW-1133">Transmembrane helix</keyword>
<reference evidence="2" key="1">
    <citation type="submission" date="2018-01" db="EMBL/GenBank/DDBJ databases">
        <title>An insight into the sialome of Amazonian anophelines.</title>
        <authorList>
            <person name="Ribeiro J.M."/>
            <person name="Scarpassa V."/>
            <person name="Calvo E."/>
        </authorList>
    </citation>
    <scope>NUCLEOTIDE SEQUENCE</scope>
</reference>
<dbReference type="EMBL" id="GGFL01014442">
    <property type="protein sequence ID" value="MBW78620.1"/>
    <property type="molecule type" value="Transcribed_RNA"/>
</dbReference>
<sequence length="72" mass="8775">MRDIALLDWYFLIVFALLYEIIPMLVRYCKFILYVDSPLHLKMQFKRSAPYGQLHSFFQPLHWQMNMSFANL</sequence>
<dbReference type="AlphaFoldDB" id="A0A2M4DM28"/>
<keyword evidence="1" id="KW-0472">Membrane</keyword>